<dbReference type="InterPro" id="IPR014756">
    <property type="entry name" value="Ig_E-set"/>
</dbReference>
<feature type="domain" description="Arrestin-like N-terminal" evidence="2">
    <location>
        <begin position="62"/>
        <end position="175"/>
    </location>
</feature>
<dbReference type="Pfam" id="PF02752">
    <property type="entry name" value="Arrestin_C"/>
    <property type="match status" value="1"/>
</dbReference>
<dbReference type="Proteomes" id="UP000253551">
    <property type="component" value="Unassembled WGS sequence"/>
</dbReference>
<dbReference type="Gene3D" id="2.60.40.640">
    <property type="match status" value="2"/>
</dbReference>
<evidence type="ECO:0000259" key="3">
    <source>
        <dbReference type="Pfam" id="PF02752"/>
    </source>
</evidence>
<accession>A0A367KUJ3</accession>
<dbReference type="InterPro" id="IPR050357">
    <property type="entry name" value="Arrestin_domain-protein"/>
</dbReference>
<comment type="caution">
    <text evidence="4">The sequence shown here is derived from an EMBL/GenBank/DDBJ whole genome shotgun (WGS) entry which is preliminary data.</text>
</comment>
<gene>
    <name evidence="4" type="ORF">CU098_004378</name>
</gene>
<dbReference type="PANTHER" id="PTHR11188:SF17">
    <property type="entry name" value="FI21816P1"/>
    <property type="match status" value="1"/>
</dbReference>
<evidence type="ECO:0000313" key="5">
    <source>
        <dbReference type="Proteomes" id="UP000253551"/>
    </source>
</evidence>
<dbReference type="InterPro" id="IPR011021">
    <property type="entry name" value="Arrestin-like_N"/>
</dbReference>
<sequence>MSFPEPQLNNTTTENESVATSQSKRRESISVPSLSIEFDGGTHIIIRPNRVIRGKHTDKHLGKVILVNTDTLNITRVRIKFRAEEIATVKVDEGGADSKGDWIHEMMTTFFDIDFKLFGQESLPYAQCGWEEVEPGRHEYPFALKFPNVNFPPSMDEPAGFGVRFIWSAQADGPALQSGVKSKEYITPYRPILVSMPDKEWVYKTTVSKEKKALIEVQAKLDKQAYCPDETFQMQLNMTMLHSDSKITGLTFKFRKHHEGKMLVQQGTAFRESVRVVLQDNATVQPNKAISQPIQFVIPTRLVSPSFTSRHTRVHYDICIQASIEQQGHLFKSSYFSEFAIPIAIANLPADQLLRVPNLTSIKDYRHSKECPLFFDPQLDEPPLPQGLPSELIGPLTSALLNTPQQTGEDQPPSYFSLPELPPQFEIRKERNEKTSFLSRQARGSLQSTELIEATVIPGLFDED</sequence>
<dbReference type="PANTHER" id="PTHR11188">
    <property type="entry name" value="ARRESTIN DOMAIN CONTAINING PROTEIN"/>
    <property type="match status" value="1"/>
</dbReference>
<reference evidence="4 5" key="1">
    <citation type="journal article" date="2018" name="G3 (Bethesda)">
        <title>Phylogenetic and Phylogenomic Definition of Rhizopus Species.</title>
        <authorList>
            <person name="Gryganskyi A.P."/>
            <person name="Golan J."/>
            <person name="Dolatabadi S."/>
            <person name="Mondo S."/>
            <person name="Robb S."/>
            <person name="Idnurm A."/>
            <person name="Muszewska A."/>
            <person name="Steczkiewicz K."/>
            <person name="Masonjones S."/>
            <person name="Liao H.L."/>
            <person name="Gajdeczka M.T."/>
            <person name="Anike F."/>
            <person name="Vuek A."/>
            <person name="Anishchenko I.M."/>
            <person name="Voigt K."/>
            <person name="de Hoog G.S."/>
            <person name="Smith M.E."/>
            <person name="Heitman J."/>
            <person name="Vilgalys R."/>
            <person name="Stajich J.E."/>
        </authorList>
    </citation>
    <scope>NUCLEOTIDE SEQUENCE [LARGE SCALE GENOMIC DNA]</scope>
    <source>
        <strain evidence="4 5">LSU 92-RS-03</strain>
    </source>
</reference>
<evidence type="ECO:0000259" key="2">
    <source>
        <dbReference type="Pfam" id="PF00339"/>
    </source>
</evidence>
<dbReference type="GO" id="GO:0015031">
    <property type="term" value="P:protein transport"/>
    <property type="evidence" value="ECO:0007669"/>
    <property type="project" value="TreeGrafter"/>
</dbReference>
<keyword evidence="5" id="KW-1185">Reference proteome</keyword>
<dbReference type="GO" id="GO:0005737">
    <property type="term" value="C:cytoplasm"/>
    <property type="evidence" value="ECO:0007669"/>
    <property type="project" value="TreeGrafter"/>
</dbReference>
<dbReference type="InterPro" id="IPR011022">
    <property type="entry name" value="Arrestin_C-like"/>
</dbReference>
<dbReference type="Pfam" id="PF00339">
    <property type="entry name" value="Arrestin_N"/>
    <property type="match status" value="1"/>
</dbReference>
<organism evidence="4 5">
    <name type="scientific">Rhizopus stolonifer</name>
    <name type="common">Rhizopus nigricans</name>
    <dbReference type="NCBI Taxonomy" id="4846"/>
    <lineage>
        <taxon>Eukaryota</taxon>
        <taxon>Fungi</taxon>
        <taxon>Fungi incertae sedis</taxon>
        <taxon>Mucoromycota</taxon>
        <taxon>Mucoromycotina</taxon>
        <taxon>Mucoromycetes</taxon>
        <taxon>Mucorales</taxon>
        <taxon>Mucorineae</taxon>
        <taxon>Rhizopodaceae</taxon>
        <taxon>Rhizopus</taxon>
    </lineage>
</organism>
<feature type="region of interest" description="Disordered" evidence="1">
    <location>
        <begin position="1"/>
        <end position="26"/>
    </location>
</feature>
<protein>
    <recommendedName>
        <fullName evidence="6">Arrestin-like N-terminal domain-containing protein</fullName>
    </recommendedName>
</protein>
<dbReference type="SUPFAM" id="SSF81296">
    <property type="entry name" value="E set domains"/>
    <property type="match status" value="1"/>
</dbReference>
<proteinExistence type="predicted"/>
<feature type="non-terminal residue" evidence="4">
    <location>
        <position position="464"/>
    </location>
</feature>
<evidence type="ECO:0008006" key="6">
    <source>
        <dbReference type="Google" id="ProtNLM"/>
    </source>
</evidence>
<feature type="compositionally biased region" description="Polar residues" evidence="1">
    <location>
        <begin position="7"/>
        <end position="22"/>
    </location>
</feature>
<dbReference type="OrthoDB" id="9984275at2759"/>
<evidence type="ECO:0000313" key="4">
    <source>
        <dbReference type="EMBL" id="RCI05790.1"/>
    </source>
</evidence>
<dbReference type="InterPro" id="IPR014752">
    <property type="entry name" value="Arrestin-like_C"/>
</dbReference>
<name>A0A367KUJ3_RHIST</name>
<evidence type="ECO:0000256" key="1">
    <source>
        <dbReference type="SAM" id="MobiDB-lite"/>
    </source>
</evidence>
<dbReference type="EMBL" id="PJQM01000302">
    <property type="protein sequence ID" value="RCI05790.1"/>
    <property type="molecule type" value="Genomic_DNA"/>
</dbReference>
<dbReference type="STRING" id="4846.A0A367KUJ3"/>
<feature type="domain" description="Arrestin C-terminal-like" evidence="3">
    <location>
        <begin position="214"/>
        <end position="347"/>
    </location>
</feature>
<dbReference type="AlphaFoldDB" id="A0A367KUJ3"/>